<evidence type="ECO:0000313" key="3">
    <source>
        <dbReference type="Proteomes" id="UP000319776"/>
    </source>
</evidence>
<evidence type="ECO:0000256" key="1">
    <source>
        <dbReference type="SAM" id="SignalP"/>
    </source>
</evidence>
<name>A0A501XBP4_9BACT</name>
<comment type="caution">
    <text evidence="2">The sequence shown here is derived from an EMBL/GenBank/DDBJ whole genome shotgun (WGS) entry which is preliminary data.</text>
</comment>
<dbReference type="OrthoDB" id="396666at2"/>
<dbReference type="Proteomes" id="UP000319776">
    <property type="component" value="Unassembled WGS sequence"/>
</dbReference>
<keyword evidence="3" id="KW-1185">Reference proteome</keyword>
<dbReference type="AlphaFoldDB" id="A0A501XBP4"/>
<feature type="chain" id="PRO_5021200670" description="Lipoprotein" evidence="1">
    <location>
        <begin position="27"/>
        <end position="305"/>
    </location>
</feature>
<accession>A0A501XBP4</accession>
<dbReference type="RefSeq" id="WP_140781168.1">
    <property type="nucleotide sequence ID" value="NZ_VFSS01000002.1"/>
</dbReference>
<dbReference type="PROSITE" id="PS51257">
    <property type="entry name" value="PROKAR_LIPOPROTEIN"/>
    <property type="match status" value="1"/>
</dbReference>
<sequence length="305" mass="35172">MKNKKILLSLLPIAATILPMTVVSCAEQPTIELKEDLASSLKENKYHLKGSARNWRNNNLYNLNPVSNEDPLYWVAKPTASYDKNGNPIGIEYPAGMSIDKAKLATHAVLELEDGTQSNDLWRIQLNENGEPILDSRNRPFYEYDLATKSYLPATNEKEGRKLIVRETNNEAPEGHDYKLKSMYKDVFNIKSLSYNYDYRVYAFTWDEMTSNFPATAKDSRYNIYANNSKVLFVVLYWALKHDELAINFYDKVVKPSYQKIFNNYSDNNLPSLEEGPWPFYKNIVSKEGFWKNAAEPVALVFENE</sequence>
<dbReference type="EMBL" id="VFSS01000002">
    <property type="protein sequence ID" value="TPE57783.1"/>
    <property type="molecule type" value="Genomic_DNA"/>
</dbReference>
<organism evidence="2 3">
    <name type="scientific">[Mycoplasma] falconis</name>
    <dbReference type="NCBI Taxonomy" id="92403"/>
    <lineage>
        <taxon>Bacteria</taxon>
        <taxon>Bacillati</taxon>
        <taxon>Mycoplasmatota</taxon>
        <taxon>Mycoplasmoidales</taxon>
        <taxon>Metamycoplasmataceae</taxon>
        <taxon>Metamycoplasma</taxon>
    </lineage>
</organism>
<keyword evidence="1" id="KW-0732">Signal</keyword>
<evidence type="ECO:0008006" key="4">
    <source>
        <dbReference type="Google" id="ProtNLM"/>
    </source>
</evidence>
<feature type="signal peptide" evidence="1">
    <location>
        <begin position="1"/>
        <end position="26"/>
    </location>
</feature>
<reference evidence="2 3" key="1">
    <citation type="submission" date="2019-06" db="EMBL/GenBank/DDBJ databases">
        <title>Mycoplasma falconis type strain whole genome sequence.</title>
        <authorList>
            <person name="Spergser J."/>
        </authorList>
    </citation>
    <scope>NUCLEOTIDE SEQUENCE [LARGE SCALE GENOMIC DNA]</scope>
    <source>
        <strain evidence="2 3">ATCC 51372</strain>
    </source>
</reference>
<evidence type="ECO:0000313" key="2">
    <source>
        <dbReference type="EMBL" id="TPE57783.1"/>
    </source>
</evidence>
<protein>
    <recommendedName>
        <fullName evidence="4">Lipoprotein</fullName>
    </recommendedName>
</protein>
<proteinExistence type="predicted"/>
<gene>
    <name evidence="2" type="ORF">FJO69_01110</name>
</gene>